<evidence type="ECO:0008006" key="3">
    <source>
        <dbReference type="Google" id="ProtNLM"/>
    </source>
</evidence>
<dbReference type="Proteomes" id="UP001606134">
    <property type="component" value="Unassembled WGS sequence"/>
</dbReference>
<sequence length="158" mass="18421">MTRLSIELVPKSAHFQNARGVLTRTQWDRVKLLTCNAAAGACQICYARGDLESHEVWEWREESAIHGVQRLVRTIALCSWCHRAKHWGHTEGMGYLPQARRHILKVNGWSEAELEDHIRRSWREWSRLSKVEWTLDISMLEPMIAGVRTRRRPAQLVS</sequence>
<dbReference type="RefSeq" id="WP_394412894.1">
    <property type="nucleotide sequence ID" value="NZ_JBIGIC010000008.1"/>
</dbReference>
<keyword evidence="2" id="KW-1185">Reference proteome</keyword>
<organism evidence="1 2">
    <name type="scientific">Pelomonas candidula</name>
    <dbReference type="NCBI Taxonomy" id="3299025"/>
    <lineage>
        <taxon>Bacteria</taxon>
        <taxon>Pseudomonadati</taxon>
        <taxon>Pseudomonadota</taxon>
        <taxon>Betaproteobacteria</taxon>
        <taxon>Burkholderiales</taxon>
        <taxon>Sphaerotilaceae</taxon>
        <taxon>Roseateles</taxon>
    </lineage>
</organism>
<evidence type="ECO:0000313" key="1">
    <source>
        <dbReference type="EMBL" id="MFG6488290.1"/>
    </source>
</evidence>
<protein>
    <recommendedName>
        <fullName evidence="3">HNH endonuclease</fullName>
    </recommendedName>
</protein>
<gene>
    <name evidence="1" type="ORF">ACG04R_16505</name>
</gene>
<proteinExistence type="predicted"/>
<evidence type="ECO:0000313" key="2">
    <source>
        <dbReference type="Proteomes" id="UP001606134"/>
    </source>
</evidence>
<accession>A0ABW7HEP6</accession>
<comment type="caution">
    <text evidence="1">The sequence shown here is derived from an EMBL/GenBank/DDBJ whole genome shotgun (WGS) entry which is preliminary data.</text>
</comment>
<name>A0ABW7HEP6_9BURK</name>
<reference evidence="1 2" key="1">
    <citation type="submission" date="2024-08" db="EMBL/GenBank/DDBJ databases">
        <authorList>
            <person name="Lu H."/>
        </authorList>
    </citation>
    <scope>NUCLEOTIDE SEQUENCE [LARGE SCALE GENOMIC DNA]</scope>
    <source>
        <strain evidence="1 2">BYS78W</strain>
    </source>
</reference>
<dbReference type="EMBL" id="JBIGIC010000008">
    <property type="protein sequence ID" value="MFG6488290.1"/>
    <property type="molecule type" value="Genomic_DNA"/>
</dbReference>